<feature type="region of interest" description="Disordered" evidence="1">
    <location>
        <begin position="25"/>
        <end position="44"/>
    </location>
</feature>
<feature type="compositionally biased region" description="Polar residues" evidence="1">
    <location>
        <begin position="255"/>
        <end position="270"/>
    </location>
</feature>
<accession>A0A9P6ASG5</accession>
<dbReference type="Gene3D" id="1.20.58.2190">
    <property type="match status" value="1"/>
</dbReference>
<protein>
    <recommendedName>
        <fullName evidence="2">PUB domain-containing protein</fullName>
    </recommendedName>
</protein>
<dbReference type="Proteomes" id="UP000886523">
    <property type="component" value="Unassembled WGS sequence"/>
</dbReference>
<dbReference type="SUPFAM" id="SSF143503">
    <property type="entry name" value="PUG domain-like"/>
    <property type="match status" value="1"/>
</dbReference>
<sequence>MSSSDPASSSAPAVPAREIFVNAALTRSSEARTDPSIAEEKANHEEKKMFRRLLSAGIQRHNDAKLAIESIKTLLKLANNILEHPDEGKYCQFKRTNPTIQRYLVEPKSSMEYAIACGFRADVVNFQPIYVFNPTPKNIRSLRNGADCLQEVVEREVTTKEHAKAARDAEKKAQARQRELVRLAYEDDRKEKHLRDELDRQRRDAIAQAQARAALETQELEDNDDGLRVYGHHLHDRCQASHHSLSPFADGGENASVNVQPQAKTSQDSPSGEDMEKEDGHDDDDE</sequence>
<name>A0A9P6ASG5_9AGAM</name>
<comment type="caution">
    <text evidence="3">The sequence shown here is derived from an EMBL/GenBank/DDBJ whole genome shotgun (WGS) entry which is preliminary data.</text>
</comment>
<gene>
    <name evidence="3" type="ORF">BS47DRAFT_41527</name>
</gene>
<evidence type="ECO:0000313" key="4">
    <source>
        <dbReference type="Proteomes" id="UP000886523"/>
    </source>
</evidence>
<feature type="compositionally biased region" description="Acidic residues" evidence="1">
    <location>
        <begin position="271"/>
        <end position="286"/>
    </location>
</feature>
<evidence type="ECO:0000259" key="2">
    <source>
        <dbReference type="Pfam" id="PF09409"/>
    </source>
</evidence>
<organism evidence="3 4">
    <name type="scientific">Hydnum rufescens UP504</name>
    <dbReference type="NCBI Taxonomy" id="1448309"/>
    <lineage>
        <taxon>Eukaryota</taxon>
        <taxon>Fungi</taxon>
        <taxon>Dikarya</taxon>
        <taxon>Basidiomycota</taxon>
        <taxon>Agaricomycotina</taxon>
        <taxon>Agaricomycetes</taxon>
        <taxon>Cantharellales</taxon>
        <taxon>Hydnaceae</taxon>
        <taxon>Hydnum</taxon>
    </lineage>
</organism>
<dbReference type="GO" id="GO:0005737">
    <property type="term" value="C:cytoplasm"/>
    <property type="evidence" value="ECO:0007669"/>
    <property type="project" value="TreeGrafter"/>
</dbReference>
<proteinExistence type="predicted"/>
<reference evidence="3" key="1">
    <citation type="journal article" date="2020" name="Nat. Commun.">
        <title>Large-scale genome sequencing of mycorrhizal fungi provides insights into the early evolution of symbiotic traits.</title>
        <authorList>
            <person name="Miyauchi S."/>
            <person name="Kiss E."/>
            <person name="Kuo A."/>
            <person name="Drula E."/>
            <person name="Kohler A."/>
            <person name="Sanchez-Garcia M."/>
            <person name="Morin E."/>
            <person name="Andreopoulos B."/>
            <person name="Barry K.W."/>
            <person name="Bonito G."/>
            <person name="Buee M."/>
            <person name="Carver A."/>
            <person name="Chen C."/>
            <person name="Cichocki N."/>
            <person name="Clum A."/>
            <person name="Culley D."/>
            <person name="Crous P.W."/>
            <person name="Fauchery L."/>
            <person name="Girlanda M."/>
            <person name="Hayes R.D."/>
            <person name="Keri Z."/>
            <person name="LaButti K."/>
            <person name="Lipzen A."/>
            <person name="Lombard V."/>
            <person name="Magnuson J."/>
            <person name="Maillard F."/>
            <person name="Murat C."/>
            <person name="Nolan M."/>
            <person name="Ohm R.A."/>
            <person name="Pangilinan J."/>
            <person name="Pereira M.F."/>
            <person name="Perotto S."/>
            <person name="Peter M."/>
            <person name="Pfister S."/>
            <person name="Riley R."/>
            <person name="Sitrit Y."/>
            <person name="Stielow J.B."/>
            <person name="Szollosi G."/>
            <person name="Zifcakova L."/>
            <person name="Stursova M."/>
            <person name="Spatafora J.W."/>
            <person name="Tedersoo L."/>
            <person name="Vaario L.M."/>
            <person name="Yamada A."/>
            <person name="Yan M."/>
            <person name="Wang P."/>
            <person name="Xu J."/>
            <person name="Bruns T."/>
            <person name="Baldrian P."/>
            <person name="Vilgalys R."/>
            <person name="Dunand C."/>
            <person name="Henrissat B."/>
            <person name="Grigoriev I.V."/>
            <person name="Hibbett D."/>
            <person name="Nagy L.G."/>
            <person name="Martin F.M."/>
        </authorList>
    </citation>
    <scope>NUCLEOTIDE SEQUENCE</scope>
    <source>
        <strain evidence="3">UP504</strain>
    </source>
</reference>
<feature type="region of interest" description="Disordered" evidence="1">
    <location>
        <begin position="242"/>
        <end position="286"/>
    </location>
</feature>
<feature type="compositionally biased region" description="Basic and acidic residues" evidence="1">
    <location>
        <begin position="29"/>
        <end position="44"/>
    </location>
</feature>
<dbReference type="AlphaFoldDB" id="A0A9P6ASG5"/>
<keyword evidence="4" id="KW-1185">Reference proteome</keyword>
<dbReference type="Pfam" id="PF09409">
    <property type="entry name" value="PUB"/>
    <property type="match status" value="1"/>
</dbReference>
<feature type="domain" description="PUB" evidence="2">
    <location>
        <begin position="69"/>
        <end position="133"/>
    </location>
</feature>
<dbReference type="CDD" id="cd09212">
    <property type="entry name" value="PUB"/>
    <property type="match status" value="1"/>
</dbReference>
<evidence type="ECO:0000256" key="1">
    <source>
        <dbReference type="SAM" id="MobiDB-lite"/>
    </source>
</evidence>
<evidence type="ECO:0000313" key="3">
    <source>
        <dbReference type="EMBL" id="KAF9510854.1"/>
    </source>
</evidence>
<dbReference type="InterPro" id="IPR036339">
    <property type="entry name" value="PUB-like_dom_sf"/>
</dbReference>
<dbReference type="EMBL" id="MU129009">
    <property type="protein sequence ID" value="KAF9510854.1"/>
    <property type="molecule type" value="Genomic_DNA"/>
</dbReference>
<dbReference type="PANTHER" id="PTHR23153">
    <property type="entry name" value="UBX-RELATED"/>
    <property type="match status" value="1"/>
</dbReference>
<dbReference type="InterPro" id="IPR018997">
    <property type="entry name" value="PUB_domain"/>
</dbReference>
<dbReference type="PANTHER" id="PTHR23153:SF38">
    <property type="entry name" value="UBX DOMAIN-CONTAINING PROTEIN 6"/>
    <property type="match status" value="1"/>
</dbReference>
<dbReference type="OrthoDB" id="49605at2759"/>